<keyword evidence="3" id="KW-1185">Reference proteome</keyword>
<evidence type="ECO:0000256" key="1">
    <source>
        <dbReference type="SAM" id="Phobius"/>
    </source>
</evidence>
<feature type="transmembrane region" description="Helical" evidence="1">
    <location>
        <begin position="216"/>
        <end position="237"/>
    </location>
</feature>
<comment type="caution">
    <text evidence="2">The sequence shown here is derived from an EMBL/GenBank/DDBJ whole genome shotgun (WGS) entry which is preliminary data.</text>
</comment>
<organism evidence="2 3">
    <name type="scientific">Arthrobacter ginsengisoli</name>
    <dbReference type="NCBI Taxonomy" id="1356565"/>
    <lineage>
        <taxon>Bacteria</taxon>
        <taxon>Bacillati</taxon>
        <taxon>Actinomycetota</taxon>
        <taxon>Actinomycetes</taxon>
        <taxon>Micrococcales</taxon>
        <taxon>Micrococcaceae</taxon>
        <taxon>Arthrobacter</taxon>
    </lineage>
</organism>
<keyword evidence="1" id="KW-1133">Transmembrane helix</keyword>
<feature type="transmembrane region" description="Helical" evidence="1">
    <location>
        <begin position="185"/>
        <end position="204"/>
    </location>
</feature>
<name>A0ABU1UH34_9MICC</name>
<keyword evidence="1" id="KW-0812">Transmembrane</keyword>
<dbReference type="Proteomes" id="UP001252243">
    <property type="component" value="Unassembled WGS sequence"/>
</dbReference>
<evidence type="ECO:0008006" key="4">
    <source>
        <dbReference type="Google" id="ProtNLM"/>
    </source>
</evidence>
<gene>
    <name evidence="2" type="ORF">J2X01_003760</name>
</gene>
<dbReference type="EMBL" id="JAVDVQ010000023">
    <property type="protein sequence ID" value="MDR7084450.1"/>
    <property type="molecule type" value="Genomic_DNA"/>
</dbReference>
<evidence type="ECO:0000313" key="2">
    <source>
        <dbReference type="EMBL" id="MDR7084450.1"/>
    </source>
</evidence>
<sequence length="244" mass="26002">MGEPRVIAILQWTTLVVCALIAIARIPSALRGENRSLFGVFVLSTVAILLSIDVSYRATDAWLGSENYTNLLLRFVVYGAVLLSGYRIAKAFDARKSIRLIAGPVGLGVLSVIGIATVVLFLLADTEGSVTGLTTLPARSRENAVLIEGYAAVGRLYPSFVAACILPATCLAIGQRLPRAIRIGALLLTIAFAGMAFGTFYPLIPSEAGFVKPAVNYASVLCLALGLAFVWVSRLMARRTANLR</sequence>
<feature type="transmembrane region" description="Helical" evidence="1">
    <location>
        <begin position="71"/>
        <end position="89"/>
    </location>
</feature>
<feature type="transmembrane region" description="Helical" evidence="1">
    <location>
        <begin position="101"/>
        <end position="124"/>
    </location>
</feature>
<reference evidence="2 3" key="1">
    <citation type="submission" date="2023-07" db="EMBL/GenBank/DDBJ databases">
        <title>Sorghum-associated microbial communities from plants grown in Nebraska, USA.</title>
        <authorList>
            <person name="Schachtman D."/>
        </authorList>
    </citation>
    <scope>NUCLEOTIDE SEQUENCE [LARGE SCALE GENOMIC DNA]</scope>
    <source>
        <strain evidence="2 3">BE167</strain>
    </source>
</reference>
<keyword evidence="1" id="KW-0472">Membrane</keyword>
<protein>
    <recommendedName>
        <fullName evidence="4">ABC transporter permease</fullName>
    </recommendedName>
</protein>
<accession>A0ABU1UH34</accession>
<feature type="transmembrane region" description="Helical" evidence="1">
    <location>
        <begin position="156"/>
        <end position="173"/>
    </location>
</feature>
<feature type="transmembrane region" description="Helical" evidence="1">
    <location>
        <begin position="6"/>
        <end position="24"/>
    </location>
</feature>
<evidence type="ECO:0000313" key="3">
    <source>
        <dbReference type="Proteomes" id="UP001252243"/>
    </source>
</evidence>
<feature type="transmembrane region" description="Helical" evidence="1">
    <location>
        <begin position="36"/>
        <end position="59"/>
    </location>
</feature>
<proteinExistence type="predicted"/>
<dbReference type="RefSeq" id="WP_310060859.1">
    <property type="nucleotide sequence ID" value="NZ_JAVDVQ010000023.1"/>
</dbReference>